<sequence length="388" mass="41800">MDLNFAQNKITVLNRTPTPLSVLNSSRHISPSPVTQTAVAAPVTVEDGSTSMRGRRGIIYGRDAQGKFLSKDGTQKKRSSSDQRRRRRKKSSSLMNSSAGDDMSMTLGGGDFRPHFFTVNTGEDIIERIMSFTVNGSRGISVLSANGLVANIKIQTLLRSREVVTFKDVYAIVSLKSSMEIWESGEVRTKTGEWRITIGGADGALFGGVLVGSLTAASPVQVVVGSFWPLVTNPPERRIAESHPLAVAPVIPQSLASSSRQVQQQDMIGGPNDKSKAVMIVPTVPRTLDFSARGQVRQPNMISGSSHSQNRSDGSQTVNFSAGIPNSMALSIMMVQVQQQYMRGPYISHEKDDESQAANIAPRIPSELASSSTGQVAQPGTREAPFLV</sequence>
<dbReference type="InterPro" id="IPR039605">
    <property type="entry name" value="AHL"/>
</dbReference>
<evidence type="ECO:0000256" key="2">
    <source>
        <dbReference type="ARBA" id="ARBA00023015"/>
    </source>
</evidence>
<evidence type="ECO:0000256" key="4">
    <source>
        <dbReference type="ARBA" id="ARBA00023163"/>
    </source>
</evidence>
<keyword evidence="9" id="KW-1185">Reference proteome</keyword>
<comment type="subcellular location">
    <subcellularLocation>
        <location evidence="1 6">Nucleus</location>
    </subcellularLocation>
</comment>
<feature type="compositionally biased region" description="Basic and acidic residues" evidence="7">
    <location>
        <begin position="69"/>
        <end position="83"/>
    </location>
</feature>
<evidence type="ECO:0000256" key="3">
    <source>
        <dbReference type="ARBA" id="ARBA00023125"/>
    </source>
</evidence>
<gene>
    <name evidence="10" type="primary">LOC104782076</name>
</gene>
<proteinExistence type="predicted"/>
<evidence type="ECO:0000256" key="1">
    <source>
        <dbReference type="ARBA" id="ARBA00004123"/>
    </source>
</evidence>
<feature type="region of interest" description="Disordered" evidence="7">
    <location>
        <begin position="298"/>
        <end position="320"/>
    </location>
</feature>
<dbReference type="Gene3D" id="3.30.1330.80">
    <property type="entry name" value="Hypothetical protein, similar to alpha- acetolactate decarboxylase, domain 2"/>
    <property type="match status" value="1"/>
</dbReference>
<evidence type="ECO:0000256" key="6">
    <source>
        <dbReference type="RuleBase" id="RU367031"/>
    </source>
</evidence>
<keyword evidence="4 6" id="KW-0804">Transcription</keyword>
<evidence type="ECO:0000256" key="5">
    <source>
        <dbReference type="ARBA" id="ARBA00023242"/>
    </source>
</evidence>
<name>A0ABM0YSE6_CAMSA</name>
<feature type="region of interest" description="Disordered" evidence="7">
    <location>
        <begin position="69"/>
        <end position="105"/>
    </location>
</feature>
<feature type="region of interest" description="Disordered" evidence="7">
    <location>
        <begin position="367"/>
        <end position="388"/>
    </location>
</feature>
<keyword evidence="3 6" id="KW-0238">DNA-binding</keyword>
<evidence type="ECO:0000313" key="9">
    <source>
        <dbReference type="Proteomes" id="UP000694864"/>
    </source>
</evidence>
<dbReference type="GeneID" id="104782076"/>
<organism evidence="9 10">
    <name type="scientific">Camelina sativa</name>
    <name type="common">False flax</name>
    <name type="synonym">Myagrum sativum</name>
    <dbReference type="NCBI Taxonomy" id="90675"/>
    <lineage>
        <taxon>Eukaryota</taxon>
        <taxon>Viridiplantae</taxon>
        <taxon>Streptophyta</taxon>
        <taxon>Embryophyta</taxon>
        <taxon>Tracheophyta</taxon>
        <taxon>Spermatophyta</taxon>
        <taxon>Magnoliopsida</taxon>
        <taxon>eudicotyledons</taxon>
        <taxon>Gunneridae</taxon>
        <taxon>Pentapetalae</taxon>
        <taxon>rosids</taxon>
        <taxon>malvids</taxon>
        <taxon>Brassicales</taxon>
        <taxon>Brassicaceae</taxon>
        <taxon>Camelineae</taxon>
        <taxon>Camelina</taxon>
    </lineage>
</organism>
<keyword evidence="5 6" id="KW-0539">Nucleus</keyword>
<dbReference type="PANTHER" id="PTHR31500:SF56">
    <property type="entry name" value="AT-HOOK MOTIF NUCLEAR-LOCALIZED PROTEIN"/>
    <property type="match status" value="1"/>
</dbReference>
<dbReference type="PROSITE" id="PS51742">
    <property type="entry name" value="PPC"/>
    <property type="match status" value="1"/>
</dbReference>
<feature type="compositionally biased region" description="Polar residues" evidence="7">
    <location>
        <begin position="368"/>
        <end position="378"/>
    </location>
</feature>
<protein>
    <recommendedName>
        <fullName evidence="6">AT-hook motif nuclear-localized protein</fullName>
    </recommendedName>
</protein>
<dbReference type="RefSeq" id="XP_010505201.1">
    <property type="nucleotide sequence ID" value="XM_010506899.2"/>
</dbReference>
<dbReference type="Proteomes" id="UP000694864">
    <property type="component" value="Chromosome 4"/>
</dbReference>
<dbReference type="SUPFAM" id="SSF117856">
    <property type="entry name" value="AF0104/ALDC/Ptd012-like"/>
    <property type="match status" value="1"/>
</dbReference>
<accession>A0ABM0YSE6</accession>
<evidence type="ECO:0000256" key="7">
    <source>
        <dbReference type="SAM" id="MobiDB-lite"/>
    </source>
</evidence>
<reference evidence="10" key="2">
    <citation type="submission" date="2025-08" db="UniProtKB">
        <authorList>
            <consortium name="RefSeq"/>
        </authorList>
    </citation>
    <scope>IDENTIFICATION</scope>
    <source>
        <tissue evidence="10">Leaf</tissue>
    </source>
</reference>
<reference evidence="9" key="1">
    <citation type="journal article" date="2014" name="Nat. Commun.">
        <title>The emerging biofuel crop Camelina sativa retains a highly undifferentiated hexaploid genome structure.</title>
        <authorList>
            <person name="Kagale S."/>
            <person name="Koh C."/>
            <person name="Nixon J."/>
            <person name="Bollina V."/>
            <person name="Clarke W.E."/>
            <person name="Tuteja R."/>
            <person name="Spillane C."/>
            <person name="Robinson S.J."/>
            <person name="Links M.G."/>
            <person name="Clarke C."/>
            <person name="Higgins E.E."/>
            <person name="Huebert T."/>
            <person name="Sharpe A.G."/>
            <person name="Parkin I.A."/>
        </authorList>
    </citation>
    <scope>NUCLEOTIDE SEQUENCE [LARGE SCALE GENOMIC DNA]</scope>
    <source>
        <strain evidence="9">cv. DH55</strain>
    </source>
</reference>
<dbReference type="Pfam" id="PF03479">
    <property type="entry name" value="PCC"/>
    <property type="match status" value="1"/>
</dbReference>
<dbReference type="PANTHER" id="PTHR31500">
    <property type="entry name" value="AT-HOOK MOTIF NUCLEAR-LOCALIZED PROTEIN 9"/>
    <property type="match status" value="1"/>
</dbReference>
<comment type="domain">
    <text evidence="6">The PPC domain mediates interactions between AHL proteins.</text>
</comment>
<evidence type="ECO:0000313" key="10">
    <source>
        <dbReference type="RefSeq" id="XP_010505201.1"/>
    </source>
</evidence>
<evidence type="ECO:0000259" key="8">
    <source>
        <dbReference type="PROSITE" id="PS51742"/>
    </source>
</evidence>
<feature type="domain" description="PPC" evidence="8">
    <location>
        <begin position="109"/>
        <end position="249"/>
    </location>
</feature>
<dbReference type="CDD" id="cd11378">
    <property type="entry name" value="DUF296"/>
    <property type="match status" value="1"/>
</dbReference>
<keyword evidence="2 6" id="KW-0805">Transcription regulation</keyword>
<comment type="function">
    <text evidence="6">Transcription factor that specifically binds AT-rich DNA sequences related to the nuclear matrix attachment regions (MARs).</text>
</comment>
<dbReference type="InterPro" id="IPR005175">
    <property type="entry name" value="PPC_dom"/>
</dbReference>